<comment type="similarity">
    <text evidence="2">Belongs to the GLI C2H2-type zinc-finger protein family.</text>
</comment>
<evidence type="ECO:0000256" key="2">
    <source>
        <dbReference type="ARBA" id="ARBA00010831"/>
    </source>
</evidence>
<evidence type="ECO:0000256" key="13">
    <source>
        <dbReference type="SAM" id="MobiDB-lite"/>
    </source>
</evidence>
<dbReference type="InterPro" id="IPR013087">
    <property type="entry name" value="Znf_C2H2_type"/>
</dbReference>
<keyword evidence="7" id="KW-0862">Zinc</keyword>
<dbReference type="OrthoDB" id="3214149at2759"/>
<dbReference type="GO" id="GO:0000978">
    <property type="term" value="F:RNA polymerase II cis-regulatory region sequence-specific DNA binding"/>
    <property type="evidence" value="ECO:0007669"/>
    <property type="project" value="TreeGrafter"/>
</dbReference>
<feature type="region of interest" description="Disordered" evidence="13">
    <location>
        <begin position="463"/>
        <end position="483"/>
    </location>
</feature>
<dbReference type="GeneTree" id="ENSGT00940000159218"/>
<evidence type="ECO:0000256" key="8">
    <source>
        <dbReference type="ARBA" id="ARBA00023015"/>
    </source>
</evidence>
<keyword evidence="3" id="KW-0678">Repressor</keyword>
<feature type="compositionally biased region" description="Basic residues" evidence="13">
    <location>
        <begin position="376"/>
        <end position="386"/>
    </location>
</feature>
<keyword evidence="11" id="KW-0539">Nucleus</keyword>
<dbReference type="SMART" id="SM00355">
    <property type="entry name" value="ZnF_C2H2"/>
    <property type="match status" value="5"/>
</dbReference>
<evidence type="ECO:0000256" key="3">
    <source>
        <dbReference type="ARBA" id="ARBA00022491"/>
    </source>
</evidence>
<accession>A0A3B4C0D5</accession>
<evidence type="ECO:0000256" key="12">
    <source>
        <dbReference type="PROSITE-ProRule" id="PRU00042"/>
    </source>
</evidence>
<dbReference type="GO" id="GO:0000981">
    <property type="term" value="F:DNA-binding transcription factor activity, RNA polymerase II-specific"/>
    <property type="evidence" value="ECO:0007669"/>
    <property type="project" value="TreeGrafter"/>
</dbReference>
<proteinExistence type="inferred from homology"/>
<organism evidence="15 16">
    <name type="scientific">Pygocentrus nattereri</name>
    <name type="common">Red-bellied piranha</name>
    <dbReference type="NCBI Taxonomy" id="42514"/>
    <lineage>
        <taxon>Eukaryota</taxon>
        <taxon>Metazoa</taxon>
        <taxon>Chordata</taxon>
        <taxon>Craniata</taxon>
        <taxon>Vertebrata</taxon>
        <taxon>Euteleostomi</taxon>
        <taxon>Actinopterygii</taxon>
        <taxon>Neopterygii</taxon>
        <taxon>Teleostei</taxon>
        <taxon>Ostariophysi</taxon>
        <taxon>Characiformes</taxon>
        <taxon>Characoidei</taxon>
        <taxon>Pygocentrus</taxon>
    </lineage>
</organism>
<dbReference type="AlphaFoldDB" id="A0A3B4C0D5"/>
<dbReference type="InterPro" id="IPR036236">
    <property type="entry name" value="Znf_C2H2_sf"/>
</dbReference>
<dbReference type="PROSITE" id="PS50157">
    <property type="entry name" value="ZINC_FINGER_C2H2_2"/>
    <property type="match status" value="5"/>
</dbReference>
<dbReference type="CTD" id="101883139"/>
<evidence type="ECO:0000313" key="15">
    <source>
        <dbReference type="Ensembl" id="ENSPNAP00000005238.1"/>
    </source>
</evidence>
<reference evidence="15" key="3">
    <citation type="submission" date="2025-09" db="UniProtKB">
        <authorList>
            <consortium name="Ensembl"/>
        </authorList>
    </citation>
    <scope>IDENTIFICATION</scope>
</reference>
<name>A0A3B4C0D5_PYGNA</name>
<dbReference type="SUPFAM" id="SSF57667">
    <property type="entry name" value="beta-beta-alpha zinc fingers"/>
    <property type="match status" value="3"/>
</dbReference>
<dbReference type="PANTHER" id="PTHR45718">
    <property type="entry name" value="TRANSCRIPTIONAL ACTIVATOR CUBITUS INTERRUPTUS"/>
    <property type="match status" value="1"/>
</dbReference>
<evidence type="ECO:0000256" key="1">
    <source>
        <dbReference type="ARBA" id="ARBA00004123"/>
    </source>
</evidence>
<dbReference type="FunFam" id="3.30.160.60:FF:000048">
    <property type="entry name" value="GLI family zinc finger 3"/>
    <property type="match status" value="1"/>
</dbReference>
<keyword evidence="6 12" id="KW-0863">Zinc-finger</keyword>
<dbReference type="Pfam" id="PF23561">
    <property type="entry name" value="zf-C2H2_15"/>
    <property type="match status" value="1"/>
</dbReference>
<feature type="domain" description="C2H2-type" evidence="14">
    <location>
        <begin position="299"/>
        <end position="328"/>
    </location>
</feature>
<dbReference type="Gene3D" id="3.30.160.60">
    <property type="entry name" value="Classic Zinc Finger"/>
    <property type="match status" value="5"/>
</dbReference>
<dbReference type="InterPro" id="IPR043359">
    <property type="entry name" value="GLI-like"/>
</dbReference>
<evidence type="ECO:0000256" key="7">
    <source>
        <dbReference type="ARBA" id="ARBA00022833"/>
    </source>
</evidence>
<feature type="region of interest" description="Disordered" evidence="13">
    <location>
        <begin position="372"/>
        <end position="392"/>
    </location>
</feature>
<dbReference type="PROSITE" id="PS00028">
    <property type="entry name" value="ZINC_FINGER_C2H2_1"/>
    <property type="match status" value="4"/>
</dbReference>
<dbReference type="Pfam" id="PF00096">
    <property type="entry name" value="zf-C2H2"/>
    <property type="match status" value="2"/>
</dbReference>
<dbReference type="InterPro" id="IPR056436">
    <property type="entry name" value="Znf-C2H2_ZIC1-5/GLI1-3-like"/>
</dbReference>
<keyword evidence="9" id="KW-0238">DNA-binding</keyword>
<keyword evidence="8" id="KW-0805">Transcription regulation</keyword>
<dbReference type="FunFam" id="3.30.160.60:FF:000031">
    <property type="entry name" value="GLI family zinc finger 3"/>
    <property type="match status" value="1"/>
</dbReference>
<feature type="domain" description="C2H2-type" evidence="14">
    <location>
        <begin position="232"/>
        <end position="262"/>
    </location>
</feature>
<keyword evidence="16" id="KW-1185">Reference proteome</keyword>
<dbReference type="PANTHER" id="PTHR45718:SF3">
    <property type="entry name" value="ZINC FINGER PROTEIN GLIS1"/>
    <property type="match status" value="1"/>
</dbReference>
<evidence type="ECO:0000256" key="4">
    <source>
        <dbReference type="ARBA" id="ARBA00022723"/>
    </source>
</evidence>
<feature type="domain" description="C2H2-type" evidence="14">
    <location>
        <begin position="266"/>
        <end position="298"/>
    </location>
</feature>
<dbReference type="FunFam" id="3.30.160.60:FF:000036">
    <property type="entry name" value="GLI family zinc finger 3"/>
    <property type="match status" value="1"/>
</dbReference>
<dbReference type="Proteomes" id="UP001501920">
    <property type="component" value="Chromosome 17"/>
</dbReference>
<dbReference type="RefSeq" id="XP_017561776.1">
    <property type="nucleotide sequence ID" value="XM_017706287.2"/>
</dbReference>
<dbReference type="Ensembl" id="ENSPNAT00000005639.2">
    <property type="protein sequence ID" value="ENSPNAP00000005238.1"/>
    <property type="gene ID" value="ENSPNAG00000001767.2"/>
</dbReference>
<protein>
    <recommendedName>
        <fullName evidence="14">C2H2-type domain-containing protein</fullName>
    </recommendedName>
</protein>
<evidence type="ECO:0000256" key="5">
    <source>
        <dbReference type="ARBA" id="ARBA00022737"/>
    </source>
</evidence>
<evidence type="ECO:0000259" key="14">
    <source>
        <dbReference type="PROSITE" id="PS50157"/>
    </source>
</evidence>
<keyword evidence="10" id="KW-0804">Transcription</keyword>
<reference evidence="15" key="2">
    <citation type="submission" date="2025-08" db="UniProtKB">
        <authorList>
            <consortium name="Ensembl"/>
        </authorList>
    </citation>
    <scope>IDENTIFICATION</scope>
</reference>
<sequence>MGPTRFGPAALQLDKCGFSNSIYEEEQVPQHTLTSSSQCCFSRSFHTQSVNLCNVSKATVPIITADGLDLASVVYSTQRAIMYQCVSEVQSDCAHSQVANTSSSSSASLTPSFSSSSCCIGPELPGSRLVSCPTAIQGVLDDAAQQEVCLFPKNLKQEPGGTACSLRCENKDALFHLKYGHSYLCTSPNTANELKVSPAAPSEGLHAKLHCQEDLGGVPGGKEENSFLGNEQPCHWMDCRASYEQKEELVRHIEKVHVDQRKGEDFTCFWAGCVRRCKPFNARYKLLIHMRVHSGEKPNRCMFEGCSKAFSRLENLKIHLRSHTGEKPYVCQYHGCLKAFSNSSDRAKHQRTHLDTKPYACQLPGCTKRYTDPSSLRKHVKGHSTKTQHSQDQQQLCLEAEPEGMEDRLTTSSVHLLHASDQMEPCSLYELQQSSLTAVLSENSNSSRSPAVSGSTALFQTSRNSSTELSFPQNLPDPLHNNKITQNRLTCPLLYGSSSTSRPEDQQPAKETPFISTAQRPDLLHHERPVLQQPFHSFPAPPEQSYAEGGDNLHSCELNGYTFTPNFTPAADFSSSPDPQTVSGHFSSCPDEGLPMQMGGYDRCVGQICSLYAET</sequence>
<dbReference type="GeneID" id="108432463"/>
<feature type="domain" description="C2H2-type" evidence="14">
    <location>
        <begin position="329"/>
        <end position="358"/>
    </location>
</feature>
<evidence type="ECO:0000256" key="6">
    <source>
        <dbReference type="ARBA" id="ARBA00022771"/>
    </source>
</evidence>
<dbReference type="FunFam" id="3.30.160.60:FF:000019">
    <property type="entry name" value="GLI family zinc finger 3"/>
    <property type="match status" value="1"/>
</dbReference>
<dbReference type="STRING" id="42514.ENSPNAP00000005238"/>
<dbReference type="GO" id="GO:0005634">
    <property type="term" value="C:nucleus"/>
    <property type="evidence" value="ECO:0007669"/>
    <property type="project" value="UniProtKB-SubCell"/>
</dbReference>
<evidence type="ECO:0000256" key="11">
    <source>
        <dbReference type="ARBA" id="ARBA00023242"/>
    </source>
</evidence>
<evidence type="ECO:0000256" key="9">
    <source>
        <dbReference type="ARBA" id="ARBA00023125"/>
    </source>
</evidence>
<feature type="domain" description="C2H2-type" evidence="14">
    <location>
        <begin position="359"/>
        <end position="388"/>
    </location>
</feature>
<keyword evidence="4" id="KW-0479">Metal-binding</keyword>
<reference evidence="15 16" key="1">
    <citation type="submission" date="2020-10" db="EMBL/GenBank/DDBJ databases">
        <title>Pygocentrus nattereri (red-bellied piranha) genome, fPygNat1, primary haplotype.</title>
        <authorList>
            <person name="Myers G."/>
            <person name="Meyer A."/>
            <person name="Karagic N."/>
            <person name="Pippel M."/>
            <person name="Winkler S."/>
            <person name="Tracey A."/>
            <person name="Wood J."/>
            <person name="Formenti G."/>
            <person name="Howe K."/>
            <person name="Fedrigo O."/>
            <person name="Jarvis E.D."/>
        </authorList>
    </citation>
    <scope>NUCLEOTIDE SEQUENCE [LARGE SCALE GENOMIC DNA]</scope>
</reference>
<dbReference type="OMA" id="RCKPFNA"/>
<feature type="compositionally biased region" description="Polar residues" evidence="13">
    <location>
        <begin position="463"/>
        <end position="473"/>
    </location>
</feature>
<evidence type="ECO:0000256" key="10">
    <source>
        <dbReference type="ARBA" id="ARBA00023163"/>
    </source>
</evidence>
<dbReference type="GO" id="GO:0008270">
    <property type="term" value="F:zinc ion binding"/>
    <property type="evidence" value="ECO:0007669"/>
    <property type="project" value="UniProtKB-KW"/>
</dbReference>
<keyword evidence="5" id="KW-0677">Repeat</keyword>
<dbReference type="FunFam" id="3.30.160.60:FF:000453">
    <property type="entry name" value="GLIS family zinc finger 3"/>
    <property type="match status" value="1"/>
</dbReference>
<comment type="subcellular location">
    <subcellularLocation>
        <location evidence="1">Nucleus</location>
    </subcellularLocation>
</comment>
<evidence type="ECO:0000313" key="16">
    <source>
        <dbReference type="Proteomes" id="UP001501920"/>
    </source>
</evidence>